<evidence type="ECO:0000313" key="2">
    <source>
        <dbReference type="EMBL" id="QDH93081.1"/>
    </source>
</evidence>
<dbReference type="GeneID" id="80004787"/>
<proteinExistence type="predicted"/>
<gene>
    <name evidence="2" type="primary">23</name>
    <name evidence="2" type="ORF">PBI_MARGAERY_24</name>
</gene>
<feature type="region of interest" description="Disordered" evidence="1">
    <location>
        <begin position="83"/>
        <end position="189"/>
    </location>
</feature>
<evidence type="ECO:0000256" key="1">
    <source>
        <dbReference type="SAM" id="MobiDB-lite"/>
    </source>
</evidence>
<dbReference type="KEGG" id="vg:80004787"/>
<dbReference type="RefSeq" id="YP_010751124.1">
    <property type="nucleotide sequence ID" value="NC_073366.1"/>
</dbReference>
<protein>
    <submittedName>
        <fullName evidence="2">Uncharacterized protein</fullName>
    </submittedName>
</protein>
<accession>A0A514DHI4</accession>
<dbReference type="EMBL" id="MK937606">
    <property type="protein sequence ID" value="QDH93081.1"/>
    <property type="molecule type" value="Genomic_DNA"/>
</dbReference>
<feature type="compositionally biased region" description="Acidic residues" evidence="1">
    <location>
        <begin position="133"/>
        <end position="160"/>
    </location>
</feature>
<keyword evidence="3" id="KW-1185">Reference proteome</keyword>
<feature type="region of interest" description="Disordered" evidence="1">
    <location>
        <begin position="1"/>
        <end position="32"/>
    </location>
</feature>
<feature type="compositionally biased region" description="Low complexity" evidence="1">
    <location>
        <begin position="122"/>
        <end position="132"/>
    </location>
</feature>
<sequence>MHNDGTGPQYDRPRRPRTITRDEVRRPAPAPTEYERYQALLADGVDDAEARTTIWPDHALLYVAGEDGEDVLLPVGEDGFAIIPDDYVADGDDDQTDDPDGDDETETAAGDAAEDAEDANVTEDAPTPAEPENGAEEAAEATGDEAEPETEPEDAADEEPVTVPDDGYEPADHNRNEVQKYLSENPDQAEYVLARERTGKARVSLIGA</sequence>
<evidence type="ECO:0000313" key="3">
    <source>
        <dbReference type="Proteomes" id="UP000315956"/>
    </source>
</evidence>
<feature type="compositionally biased region" description="Acidic residues" evidence="1">
    <location>
        <begin position="87"/>
        <end position="121"/>
    </location>
</feature>
<organism evidence="2 3">
    <name type="scientific">Microbacterium phage Margaery</name>
    <dbReference type="NCBI Taxonomy" id="2591217"/>
    <lineage>
        <taxon>Viruses</taxon>
        <taxon>Duplodnaviria</taxon>
        <taxon>Heunggongvirae</taxon>
        <taxon>Uroviricota</taxon>
        <taxon>Caudoviricetes</taxon>
        <taxon>Hodgkinviridae</taxon>
        <taxon>Margaeryvirus</taxon>
        <taxon>Margaeryvirus margaery</taxon>
    </lineage>
</organism>
<reference evidence="2 3" key="1">
    <citation type="submission" date="2019-05" db="EMBL/GenBank/DDBJ databases">
        <authorList>
            <person name="Stoner T.H."/>
            <person name="Aull H.G."/>
            <person name="Divens A.M."/>
            <person name="Zack K."/>
            <person name="Garlena R.A."/>
            <person name="Russell D.A."/>
            <person name="Pope W.H."/>
            <person name="Jacobs-Sera D."/>
            <person name="Hatfull G.F."/>
        </authorList>
    </citation>
    <scope>NUCLEOTIDE SEQUENCE [LARGE SCALE GENOMIC DNA]</scope>
</reference>
<dbReference type="Proteomes" id="UP000315956">
    <property type="component" value="Segment"/>
</dbReference>
<name>A0A514DHI4_9CAUD</name>